<dbReference type="AlphaFoldDB" id="A0A0C3NPM9"/>
<sequence>KLENLYLAGIIPGPKQPSLENLNHYIRPLMNDLVAAWDSGICFSRTANHPGGRVTRSAIALVVCDLPASRHLAAFAGIGSHFFCTVCGCYHKTNYSRTDFNNWMARDKDKLCQYAEQWRDAHTSSACDRIFKEYGVRYSELWHLPYWDPTRQLVIDSMHCILEGLVQHHVCSLLG</sequence>
<reference evidence="2" key="2">
    <citation type="submission" date="2015-01" db="EMBL/GenBank/DDBJ databases">
        <title>Evolutionary Origins and Diversification of the Mycorrhizal Mutualists.</title>
        <authorList>
            <consortium name="DOE Joint Genome Institute"/>
            <consortium name="Mycorrhizal Genomics Consortium"/>
            <person name="Kohler A."/>
            <person name="Kuo A."/>
            <person name="Nagy L.G."/>
            <person name="Floudas D."/>
            <person name="Copeland A."/>
            <person name="Barry K.W."/>
            <person name="Cichocki N."/>
            <person name="Veneault-Fourrey C."/>
            <person name="LaButti K."/>
            <person name="Lindquist E.A."/>
            <person name="Lipzen A."/>
            <person name="Lundell T."/>
            <person name="Morin E."/>
            <person name="Murat C."/>
            <person name="Riley R."/>
            <person name="Ohm R."/>
            <person name="Sun H."/>
            <person name="Tunlid A."/>
            <person name="Henrissat B."/>
            <person name="Grigoriev I.V."/>
            <person name="Hibbett D.S."/>
            <person name="Martin F."/>
        </authorList>
    </citation>
    <scope>NUCLEOTIDE SEQUENCE [LARGE SCALE GENOMIC DNA]</scope>
    <source>
        <strain evidence="2">Marx 270</strain>
    </source>
</reference>
<dbReference type="HOGENOM" id="CLU_078867_1_0_1"/>
<dbReference type="Proteomes" id="UP000054217">
    <property type="component" value="Unassembled WGS sequence"/>
</dbReference>
<name>A0A0C3NPM9_PISTI</name>
<dbReference type="PANTHER" id="PTHR46579">
    <property type="entry name" value="F5/8 TYPE C DOMAIN-CONTAINING PROTEIN-RELATED"/>
    <property type="match status" value="1"/>
</dbReference>
<accession>A0A0C3NPM9</accession>
<dbReference type="EMBL" id="KN832028">
    <property type="protein sequence ID" value="KIN97525.1"/>
    <property type="molecule type" value="Genomic_DNA"/>
</dbReference>
<gene>
    <name evidence="1" type="ORF">M404DRAFT_111112</name>
</gene>
<dbReference type="STRING" id="870435.A0A0C3NPM9"/>
<dbReference type="OrthoDB" id="3234349at2759"/>
<dbReference type="PANTHER" id="PTHR46579:SF2">
    <property type="entry name" value="C2H2-TYPE DOMAIN-CONTAINING PROTEIN"/>
    <property type="match status" value="1"/>
</dbReference>
<organism evidence="1 2">
    <name type="scientific">Pisolithus tinctorius Marx 270</name>
    <dbReference type="NCBI Taxonomy" id="870435"/>
    <lineage>
        <taxon>Eukaryota</taxon>
        <taxon>Fungi</taxon>
        <taxon>Dikarya</taxon>
        <taxon>Basidiomycota</taxon>
        <taxon>Agaricomycotina</taxon>
        <taxon>Agaricomycetes</taxon>
        <taxon>Agaricomycetidae</taxon>
        <taxon>Boletales</taxon>
        <taxon>Sclerodermatineae</taxon>
        <taxon>Pisolithaceae</taxon>
        <taxon>Pisolithus</taxon>
    </lineage>
</organism>
<evidence type="ECO:0000313" key="2">
    <source>
        <dbReference type="Proteomes" id="UP000054217"/>
    </source>
</evidence>
<reference evidence="1 2" key="1">
    <citation type="submission" date="2014-04" db="EMBL/GenBank/DDBJ databases">
        <authorList>
            <consortium name="DOE Joint Genome Institute"/>
            <person name="Kuo A."/>
            <person name="Kohler A."/>
            <person name="Costa M.D."/>
            <person name="Nagy L.G."/>
            <person name="Floudas D."/>
            <person name="Copeland A."/>
            <person name="Barry K.W."/>
            <person name="Cichocki N."/>
            <person name="Veneault-Fourrey C."/>
            <person name="LaButti K."/>
            <person name="Lindquist E.A."/>
            <person name="Lipzen A."/>
            <person name="Lundell T."/>
            <person name="Morin E."/>
            <person name="Murat C."/>
            <person name="Sun H."/>
            <person name="Tunlid A."/>
            <person name="Henrissat B."/>
            <person name="Grigoriev I.V."/>
            <person name="Hibbett D.S."/>
            <person name="Martin F."/>
            <person name="Nordberg H.P."/>
            <person name="Cantor M.N."/>
            <person name="Hua S.X."/>
        </authorList>
    </citation>
    <scope>NUCLEOTIDE SEQUENCE [LARGE SCALE GENOMIC DNA]</scope>
    <source>
        <strain evidence="1 2">Marx 270</strain>
    </source>
</reference>
<feature type="non-terminal residue" evidence="1">
    <location>
        <position position="1"/>
    </location>
</feature>
<evidence type="ECO:0000313" key="1">
    <source>
        <dbReference type="EMBL" id="KIN97525.1"/>
    </source>
</evidence>
<feature type="non-terminal residue" evidence="1">
    <location>
        <position position="175"/>
    </location>
</feature>
<dbReference type="InParanoid" id="A0A0C3NPM9"/>
<proteinExistence type="predicted"/>
<keyword evidence="2" id="KW-1185">Reference proteome</keyword>
<protein>
    <submittedName>
        <fullName evidence="1">Uncharacterized protein</fullName>
    </submittedName>
</protein>